<dbReference type="AlphaFoldDB" id="A0A6C0DFR1"/>
<protein>
    <submittedName>
        <fullName evidence="1">Uncharacterized protein</fullName>
    </submittedName>
</protein>
<reference evidence="1" key="1">
    <citation type="journal article" date="2020" name="Nature">
        <title>Giant virus diversity and host interactions through global metagenomics.</title>
        <authorList>
            <person name="Schulz F."/>
            <person name="Roux S."/>
            <person name="Paez-Espino D."/>
            <person name="Jungbluth S."/>
            <person name="Walsh D.A."/>
            <person name="Denef V.J."/>
            <person name="McMahon K.D."/>
            <person name="Konstantinidis K.T."/>
            <person name="Eloe-Fadrosh E.A."/>
            <person name="Kyrpides N.C."/>
            <person name="Woyke T."/>
        </authorList>
    </citation>
    <scope>NUCLEOTIDE SEQUENCE</scope>
    <source>
        <strain evidence="1">GVMAG-M-3300023174-144</strain>
    </source>
</reference>
<proteinExistence type="predicted"/>
<organism evidence="1">
    <name type="scientific">viral metagenome</name>
    <dbReference type="NCBI Taxonomy" id="1070528"/>
    <lineage>
        <taxon>unclassified sequences</taxon>
        <taxon>metagenomes</taxon>
        <taxon>organismal metagenomes</taxon>
    </lineage>
</organism>
<sequence>MSKTNKKTCPECNGSGFIKTQKIKCNICYVNKENCCDADGFIKQPPYKECKLCSSSGEVEN</sequence>
<name>A0A6C0DFR1_9ZZZZ</name>
<accession>A0A6C0DFR1</accession>
<dbReference type="EMBL" id="MN739603">
    <property type="protein sequence ID" value="QHT15222.1"/>
    <property type="molecule type" value="Genomic_DNA"/>
</dbReference>
<evidence type="ECO:0000313" key="1">
    <source>
        <dbReference type="EMBL" id="QHT15222.1"/>
    </source>
</evidence>